<dbReference type="KEGG" id="mcos:GM418_27140"/>
<keyword evidence="3" id="KW-0732">Signal</keyword>
<evidence type="ECO:0000259" key="7">
    <source>
        <dbReference type="Pfam" id="PF14322"/>
    </source>
</evidence>
<gene>
    <name evidence="8" type="ORF">GM418_27140</name>
</gene>
<name>A0A6I6JVQ8_9BACT</name>
<dbReference type="InterPro" id="IPR033985">
    <property type="entry name" value="SusD-like_N"/>
</dbReference>
<evidence type="ECO:0000259" key="6">
    <source>
        <dbReference type="Pfam" id="PF07980"/>
    </source>
</evidence>
<evidence type="ECO:0000256" key="5">
    <source>
        <dbReference type="ARBA" id="ARBA00023237"/>
    </source>
</evidence>
<dbReference type="GO" id="GO:0009279">
    <property type="term" value="C:cell outer membrane"/>
    <property type="evidence" value="ECO:0007669"/>
    <property type="project" value="UniProtKB-SubCell"/>
</dbReference>
<evidence type="ECO:0000256" key="3">
    <source>
        <dbReference type="ARBA" id="ARBA00022729"/>
    </source>
</evidence>
<sequence>MKMKKILLTIGIFAVFFNSCVKDDFLDEDLKNIISADNLYLNYSGFQAGLNGMYALMLLEKGNTPNNSNYVHDVITMSGTDVACDGLWSGWGTSTGINLYDGRFTPEDGNLLNTWSWIWRVVNAANTLINRAEEPSVDWQGANEADNIKKKNEVIGEARCVRAWAYRHLVNLWNEVPLVLEESTGTIIDELRFPATRADIEAQMEADWLFASENLPSVAAVPGKVSSAVANHYLAELYLVWGDNGKAEQYANKVITSGDYQLVTERYGVEKDQPGTPFTDMFINGNINRNQGNTEVLWAWQREYQVNGGESGNSTERRMKVFAYWMWPIDGVSLAVTEGRGGRSLFGFMITKWSIDNFGVGDDRGGYYGLRKFYIIEEGDNLGDTDFSVGDTLWMDWSQPEQGGITRKWPSVTKFDWAPEGNLAIGWTVKETPYIRLADTYLLLAEALMKQERYGDAAEALNVVRRRANAPDISAGDVDIDFILDERARELLMEEHRRYTLIRTGKYVERSNAFNARAAGNITDQYKYMPIPQEIIDENPDFPQTIGWR</sequence>
<evidence type="ECO:0000313" key="9">
    <source>
        <dbReference type="Proteomes" id="UP000428260"/>
    </source>
</evidence>
<protein>
    <submittedName>
        <fullName evidence="8">RagB/SusD family nutrient uptake outer membrane protein</fullName>
    </submittedName>
</protein>
<evidence type="ECO:0000256" key="1">
    <source>
        <dbReference type="ARBA" id="ARBA00004442"/>
    </source>
</evidence>
<dbReference type="InterPro" id="IPR011990">
    <property type="entry name" value="TPR-like_helical_dom_sf"/>
</dbReference>
<dbReference type="SUPFAM" id="SSF48452">
    <property type="entry name" value="TPR-like"/>
    <property type="match status" value="1"/>
</dbReference>
<dbReference type="Pfam" id="PF14322">
    <property type="entry name" value="SusD-like_3"/>
    <property type="match status" value="1"/>
</dbReference>
<dbReference type="Gene3D" id="1.25.40.390">
    <property type="match status" value="1"/>
</dbReference>
<dbReference type="Proteomes" id="UP000428260">
    <property type="component" value="Chromosome"/>
</dbReference>
<feature type="domain" description="RagB/SusD" evidence="6">
    <location>
        <begin position="396"/>
        <end position="548"/>
    </location>
</feature>
<keyword evidence="5" id="KW-0998">Cell outer membrane</keyword>
<proteinExistence type="inferred from homology"/>
<accession>A0A6I6JVQ8</accession>
<comment type="subcellular location">
    <subcellularLocation>
        <location evidence="1">Cell outer membrane</location>
    </subcellularLocation>
</comment>
<comment type="similarity">
    <text evidence="2">Belongs to the SusD family.</text>
</comment>
<organism evidence="8 9">
    <name type="scientific">Maribellus comscasis</name>
    <dbReference type="NCBI Taxonomy" id="2681766"/>
    <lineage>
        <taxon>Bacteria</taxon>
        <taxon>Pseudomonadati</taxon>
        <taxon>Bacteroidota</taxon>
        <taxon>Bacteroidia</taxon>
        <taxon>Marinilabiliales</taxon>
        <taxon>Prolixibacteraceae</taxon>
        <taxon>Maribellus</taxon>
    </lineage>
</organism>
<keyword evidence="9" id="KW-1185">Reference proteome</keyword>
<dbReference type="EMBL" id="CP046401">
    <property type="protein sequence ID" value="QGY47206.1"/>
    <property type="molecule type" value="Genomic_DNA"/>
</dbReference>
<evidence type="ECO:0000313" key="8">
    <source>
        <dbReference type="EMBL" id="QGY47206.1"/>
    </source>
</evidence>
<feature type="domain" description="SusD-like N-terminal" evidence="7">
    <location>
        <begin position="96"/>
        <end position="239"/>
    </location>
</feature>
<keyword evidence="4" id="KW-0472">Membrane</keyword>
<reference evidence="8 9" key="1">
    <citation type="submission" date="2019-11" db="EMBL/GenBank/DDBJ databases">
        <authorList>
            <person name="Zheng R.K."/>
            <person name="Sun C.M."/>
        </authorList>
    </citation>
    <scope>NUCLEOTIDE SEQUENCE [LARGE SCALE GENOMIC DNA]</scope>
    <source>
        <strain evidence="8 9">WC007</strain>
    </source>
</reference>
<dbReference type="InterPro" id="IPR012944">
    <property type="entry name" value="SusD_RagB_dom"/>
</dbReference>
<dbReference type="Pfam" id="PF07980">
    <property type="entry name" value="SusD_RagB"/>
    <property type="match status" value="1"/>
</dbReference>
<evidence type="ECO:0000256" key="2">
    <source>
        <dbReference type="ARBA" id="ARBA00006275"/>
    </source>
</evidence>
<dbReference type="AlphaFoldDB" id="A0A6I6JVQ8"/>
<evidence type="ECO:0000256" key="4">
    <source>
        <dbReference type="ARBA" id="ARBA00023136"/>
    </source>
</evidence>